<evidence type="ECO:0000313" key="2">
    <source>
        <dbReference type="EMBL" id="CAA9487147.1"/>
    </source>
</evidence>
<proteinExistence type="predicted"/>
<gene>
    <name evidence="2" type="ORF">AVDCRST_MAG67-2205</name>
</gene>
<feature type="compositionally biased region" description="Basic and acidic residues" evidence="1">
    <location>
        <begin position="67"/>
        <end position="76"/>
    </location>
</feature>
<dbReference type="AlphaFoldDB" id="A0A6J4S5Y3"/>
<evidence type="ECO:0000256" key="1">
    <source>
        <dbReference type="SAM" id="MobiDB-lite"/>
    </source>
</evidence>
<protein>
    <submittedName>
        <fullName evidence="2">Uncharacterized protein</fullName>
    </submittedName>
</protein>
<reference evidence="2" key="1">
    <citation type="submission" date="2020-02" db="EMBL/GenBank/DDBJ databases">
        <authorList>
            <person name="Meier V. D."/>
        </authorList>
    </citation>
    <scope>NUCLEOTIDE SEQUENCE</scope>
    <source>
        <strain evidence="2">AVDCRST_MAG67</strain>
    </source>
</reference>
<dbReference type="EMBL" id="CADCVQ010000054">
    <property type="protein sequence ID" value="CAA9487147.1"/>
    <property type="molecule type" value="Genomic_DNA"/>
</dbReference>
<sequence>MQTGRLQPQVRDRALALIDAGGDLDLWDDEVSRAARRRVLDRLAERLRGPQPAPKRLRGPRPAPDPGVREGDVVQI</sequence>
<name>A0A6J4S5Y3_9ACTN</name>
<organism evidence="2">
    <name type="scientific">uncultured Solirubrobacteraceae bacterium</name>
    <dbReference type="NCBI Taxonomy" id="1162706"/>
    <lineage>
        <taxon>Bacteria</taxon>
        <taxon>Bacillati</taxon>
        <taxon>Actinomycetota</taxon>
        <taxon>Thermoleophilia</taxon>
        <taxon>Solirubrobacterales</taxon>
        <taxon>Solirubrobacteraceae</taxon>
        <taxon>environmental samples</taxon>
    </lineage>
</organism>
<feature type="region of interest" description="Disordered" evidence="1">
    <location>
        <begin position="45"/>
        <end position="76"/>
    </location>
</feature>
<accession>A0A6J4S5Y3</accession>